<feature type="transmembrane region" description="Helical" evidence="6">
    <location>
        <begin position="12"/>
        <end position="32"/>
    </location>
</feature>
<keyword evidence="3 6" id="KW-0812">Transmembrane</keyword>
<proteinExistence type="inferred from homology"/>
<feature type="transmembrane region" description="Helical" evidence="6">
    <location>
        <begin position="230"/>
        <end position="253"/>
    </location>
</feature>
<dbReference type="PANTHER" id="PTHR21716:SF64">
    <property type="entry name" value="AI-2 TRANSPORT PROTEIN TQSA"/>
    <property type="match status" value="1"/>
</dbReference>
<gene>
    <name evidence="7" type="ORF">EII35_07585</name>
</gene>
<comment type="caution">
    <text evidence="7">The sequence shown here is derived from an EMBL/GenBank/DDBJ whole genome shotgun (WGS) entry which is preliminary data.</text>
</comment>
<evidence type="ECO:0000313" key="8">
    <source>
        <dbReference type="Proteomes" id="UP000280935"/>
    </source>
</evidence>
<dbReference type="RefSeq" id="WP_125227863.1">
    <property type="nucleotide sequence ID" value="NZ_RQYT01000014.1"/>
</dbReference>
<comment type="subcellular location">
    <subcellularLocation>
        <location evidence="1">Membrane</location>
        <topology evidence="1">Multi-pass membrane protein</topology>
    </subcellularLocation>
</comment>
<organism evidence="7 8">
    <name type="scientific">Arachnia propionica</name>
    <dbReference type="NCBI Taxonomy" id="1750"/>
    <lineage>
        <taxon>Bacteria</taxon>
        <taxon>Bacillati</taxon>
        <taxon>Actinomycetota</taxon>
        <taxon>Actinomycetes</taxon>
        <taxon>Propionibacteriales</taxon>
        <taxon>Propionibacteriaceae</taxon>
        <taxon>Arachnia</taxon>
    </lineage>
</organism>
<evidence type="ECO:0000256" key="3">
    <source>
        <dbReference type="ARBA" id="ARBA00022692"/>
    </source>
</evidence>
<dbReference type="GO" id="GO:0055085">
    <property type="term" value="P:transmembrane transport"/>
    <property type="evidence" value="ECO:0007669"/>
    <property type="project" value="TreeGrafter"/>
</dbReference>
<dbReference type="PANTHER" id="PTHR21716">
    <property type="entry name" value="TRANSMEMBRANE PROTEIN"/>
    <property type="match status" value="1"/>
</dbReference>
<accession>A0A3P1WSS3</accession>
<dbReference type="Proteomes" id="UP000280935">
    <property type="component" value="Unassembled WGS sequence"/>
</dbReference>
<dbReference type="Pfam" id="PF01594">
    <property type="entry name" value="AI-2E_transport"/>
    <property type="match status" value="1"/>
</dbReference>
<feature type="transmembrane region" description="Helical" evidence="6">
    <location>
        <begin position="305"/>
        <end position="331"/>
    </location>
</feature>
<feature type="transmembrane region" description="Helical" evidence="6">
    <location>
        <begin position="66"/>
        <end position="90"/>
    </location>
</feature>
<feature type="transmembrane region" description="Helical" evidence="6">
    <location>
        <begin position="38"/>
        <end position="59"/>
    </location>
</feature>
<dbReference type="GO" id="GO:0016020">
    <property type="term" value="C:membrane"/>
    <property type="evidence" value="ECO:0007669"/>
    <property type="project" value="UniProtKB-SubCell"/>
</dbReference>
<evidence type="ECO:0000256" key="6">
    <source>
        <dbReference type="SAM" id="Phobius"/>
    </source>
</evidence>
<dbReference type="OrthoDB" id="9799225at2"/>
<feature type="transmembrane region" description="Helical" evidence="6">
    <location>
        <begin position="150"/>
        <end position="169"/>
    </location>
</feature>
<evidence type="ECO:0000256" key="4">
    <source>
        <dbReference type="ARBA" id="ARBA00022989"/>
    </source>
</evidence>
<sequence>MGASEPTRSLGLPKLAMAALVLGAIALSFGLFQELSPVLAPTFLAVNLLIAAYPVYTWLVDRRVPAALASLATGLAVLLLFVASLTAIVWSGTAMVQSLTSYGPQFTKLYFQFIDWLASLGFDQATLLNQLKSISPTSVIGLVGNVVSEISSATGLVLVVLIAMVFMVLDLPSVARRFAVTDRLHPEFTDALEALTHGIRRYWLVTTVFGIIVALADGVVLIAVGVPLPLVWVILSFVTNYIPNIGFIIGLLPPALLALFEKGPWAALVVVVAYSVINFVIQSIIQPKITGDAVGISPVVSFLSLLLWTAAFGALGALLAIPLTLTVKALLIDNDPRARWVGTFLASNPDTVDTSDCDGPGDPDCCRPIPRG</sequence>
<comment type="similarity">
    <text evidence="2">Belongs to the autoinducer-2 exporter (AI-2E) (TC 2.A.86) family.</text>
</comment>
<evidence type="ECO:0000256" key="5">
    <source>
        <dbReference type="ARBA" id="ARBA00023136"/>
    </source>
</evidence>
<evidence type="ECO:0000256" key="1">
    <source>
        <dbReference type="ARBA" id="ARBA00004141"/>
    </source>
</evidence>
<name>A0A3P1WSS3_9ACTN</name>
<keyword evidence="5 6" id="KW-0472">Membrane</keyword>
<feature type="transmembrane region" description="Helical" evidence="6">
    <location>
        <begin position="202"/>
        <end position="224"/>
    </location>
</feature>
<evidence type="ECO:0000256" key="2">
    <source>
        <dbReference type="ARBA" id="ARBA00009773"/>
    </source>
</evidence>
<evidence type="ECO:0000313" key="7">
    <source>
        <dbReference type="EMBL" id="RRD49604.1"/>
    </source>
</evidence>
<dbReference type="EMBL" id="RQYT01000014">
    <property type="protein sequence ID" value="RRD49604.1"/>
    <property type="molecule type" value="Genomic_DNA"/>
</dbReference>
<dbReference type="InterPro" id="IPR002549">
    <property type="entry name" value="AI-2E-like"/>
</dbReference>
<keyword evidence="4 6" id="KW-1133">Transmembrane helix</keyword>
<dbReference type="AlphaFoldDB" id="A0A3P1WSS3"/>
<reference evidence="7 8" key="1">
    <citation type="submission" date="2018-11" db="EMBL/GenBank/DDBJ databases">
        <title>Genomes From Bacteria Associated with the Canine Oral Cavity: a Test Case for Automated Genome-Based Taxonomic Assignment.</title>
        <authorList>
            <person name="Coil D.A."/>
            <person name="Jospin G."/>
            <person name="Darling A.E."/>
            <person name="Wallis C."/>
            <person name="Davis I.J."/>
            <person name="Harris S."/>
            <person name="Eisen J.A."/>
            <person name="Holcombe L.J."/>
            <person name="O'Flynn C."/>
        </authorList>
    </citation>
    <scope>NUCLEOTIDE SEQUENCE [LARGE SCALE GENOMIC DNA]</scope>
    <source>
        <strain evidence="7 8">OH2822_COT-296</strain>
    </source>
</reference>
<feature type="transmembrane region" description="Helical" evidence="6">
    <location>
        <begin position="265"/>
        <end position="285"/>
    </location>
</feature>
<protein>
    <submittedName>
        <fullName evidence="7">AI-2E family transporter</fullName>
    </submittedName>
</protein>